<feature type="transmembrane region" description="Helical" evidence="2">
    <location>
        <begin position="686"/>
        <end position="708"/>
    </location>
</feature>
<evidence type="ECO:0000256" key="3">
    <source>
        <dbReference type="SAM" id="SignalP"/>
    </source>
</evidence>
<dbReference type="AlphaFoldDB" id="A0A1I4BFE0"/>
<keyword evidence="3" id="KW-0732">Signal</keyword>
<feature type="transmembrane region" description="Helical" evidence="2">
    <location>
        <begin position="471"/>
        <end position="493"/>
    </location>
</feature>
<dbReference type="EMBL" id="FOSW01000003">
    <property type="protein sequence ID" value="SFK67545.1"/>
    <property type="molecule type" value="Genomic_DNA"/>
</dbReference>
<dbReference type="InterPro" id="IPR017850">
    <property type="entry name" value="Alkaline_phosphatase_core_sf"/>
</dbReference>
<proteinExistence type="predicted"/>
<feature type="transmembrane region" description="Helical" evidence="2">
    <location>
        <begin position="401"/>
        <end position="420"/>
    </location>
</feature>
<keyword evidence="5" id="KW-1185">Reference proteome</keyword>
<dbReference type="Gene3D" id="3.40.720.10">
    <property type="entry name" value="Alkaline Phosphatase, subunit A"/>
    <property type="match status" value="1"/>
</dbReference>
<protein>
    <submittedName>
        <fullName evidence="4">Uncharacterized protein</fullName>
    </submittedName>
</protein>
<dbReference type="SUPFAM" id="SSF53649">
    <property type="entry name" value="Alkaline phosphatase-like"/>
    <property type="match status" value="1"/>
</dbReference>
<feature type="transmembrane region" description="Helical" evidence="2">
    <location>
        <begin position="545"/>
        <end position="567"/>
    </location>
</feature>
<feature type="transmembrane region" description="Helical" evidence="2">
    <location>
        <begin position="604"/>
        <end position="621"/>
    </location>
</feature>
<evidence type="ECO:0000313" key="4">
    <source>
        <dbReference type="EMBL" id="SFK67545.1"/>
    </source>
</evidence>
<dbReference type="STRING" id="504800.SAMN04488085_10321"/>
<feature type="transmembrane region" description="Helical" evidence="2">
    <location>
        <begin position="505"/>
        <end position="525"/>
    </location>
</feature>
<sequence>MRPAVRAPAGGRVLLLVALLLLAVLLPGALPAAAAGDGATADRVLVVGVPGLVWSDVDPQATPHLWALAEDAPIGAVSVRAARATSCLLDGWATLGAGNRARFPAPDESLPPVPLPTVPLPQEAPGDEEEPTGAGGPGEGGVIPEDQPPPVPPAAPSLSHCGLQERLAAVGLAEPQDAVAAVAGDEATARFGAEPAALGAAVGCATVVGRGPTLAVAAPGVALDRSDELPADPAAVGELLAGCPLTLVSLDALVDAGEPAPEGSDTGTEPLPRAAALAAIDAAVGRLVAAADAAPGETLLLLQGISEVNDGRAQLHVGIARGPGYAAPAWLTSASTGRAPFAQLIDVAPTALAALGLERPASMNGQPLRVAGDRPGLAEAVDTLEDAGTTAAVHYRSTGSFFWVLVVLTAAVVGLGLLTAAGRRRGPARPAAERVRAAVRVLALGVAAVPAASYLAGLLPWERAGGEGGGLARLALAGAVLASALAVLAVAALGPWRTRRLGPPGAVLGITLVTLVGDVLTGSHLEMGALLGYDAIVAGRFTGFGNLTFGLLAVSALLVTTAVATAVGRRAPERGRRAVVAGTVLLAAALTVLVVGTPALGRDFGGVLAVLPGFLLLAMLLTGTRVTLIRLAGALALAVVAVGALAVLDWRRPAEERSHLGRFVEQVLTGEAWTVVSRKGQAAIDILLGSPLAWMLPVALVAAVWLVRPPGLLPAPLRGPGALRRRADLLPPADLAALRAGLLAVALSLAVGAAANDSGVAVPATAAALLVPLLVWLAARPRPAGAEEAVVADGTPASAAAGGPDRVTVVTRGSTVWNT</sequence>
<evidence type="ECO:0000313" key="5">
    <source>
        <dbReference type="Proteomes" id="UP000199152"/>
    </source>
</evidence>
<keyword evidence="2" id="KW-1133">Transmembrane helix</keyword>
<dbReference type="InParanoid" id="A0A1I4BFE0"/>
<keyword evidence="2" id="KW-0812">Transmembrane</keyword>
<name>A0A1I4BFE0_9ACTN</name>
<dbReference type="Proteomes" id="UP000199152">
    <property type="component" value="Unassembled WGS sequence"/>
</dbReference>
<gene>
    <name evidence="4" type="ORF">SAMN04488085_10321</name>
</gene>
<organism evidence="4 5">
    <name type="scientific">Geodermatophilus ruber</name>
    <dbReference type="NCBI Taxonomy" id="504800"/>
    <lineage>
        <taxon>Bacteria</taxon>
        <taxon>Bacillati</taxon>
        <taxon>Actinomycetota</taxon>
        <taxon>Actinomycetes</taxon>
        <taxon>Geodermatophilales</taxon>
        <taxon>Geodermatophilaceae</taxon>
        <taxon>Geodermatophilus</taxon>
    </lineage>
</organism>
<feature type="transmembrane region" description="Helical" evidence="2">
    <location>
        <begin position="441"/>
        <end position="459"/>
    </location>
</feature>
<feature type="signal peptide" evidence="3">
    <location>
        <begin position="1"/>
        <end position="34"/>
    </location>
</feature>
<feature type="transmembrane region" description="Helical" evidence="2">
    <location>
        <begin position="579"/>
        <end position="598"/>
    </location>
</feature>
<feature type="transmembrane region" description="Helical" evidence="2">
    <location>
        <begin position="729"/>
        <end position="754"/>
    </location>
</feature>
<feature type="chain" id="PRO_5011653087" evidence="3">
    <location>
        <begin position="35"/>
        <end position="819"/>
    </location>
</feature>
<feature type="region of interest" description="Disordered" evidence="1">
    <location>
        <begin position="103"/>
        <end position="158"/>
    </location>
</feature>
<accession>A0A1I4BFE0</accession>
<feature type="compositionally biased region" description="Pro residues" evidence="1">
    <location>
        <begin position="146"/>
        <end position="155"/>
    </location>
</feature>
<keyword evidence="2" id="KW-0472">Membrane</keyword>
<reference evidence="4 5" key="1">
    <citation type="submission" date="2016-10" db="EMBL/GenBank/DDBJ databases">
        <authorList>
            <person name="de Groot N.N."/>
        </authorList>
    </citation>
    <scope>NUCLEOTIDE SEQUENCE [LARGE SCALE GENOMIC DNA]</scope>
    <source>
        <strain evidence="4 5">DSM 45317</strain>
    </source>
</reference>
<feature type="compositionally biased region" description="Pro residues" evidence="1">
    <location>
        <begin position="109"/>
        <end position="119"/>
    </location>
</feature>
<evidence type="ECO:0000256" key="2">
    <source>
        <dbReference type="SAM" id="Phobius"/>
    </source>
</evidence>
<feature type="transmembrane region" description="Helical" evidence="2">
    <location>
        <begin position="760"/>
        <end position="779"/>
    </location>
</feature>
<feature type="transmembrane region" description="Helical" evidence="2">
    <location>
        <begin position="628"/>
        <end position="648"/>
    </location>
</feature>
<evidence type="ECO:0000256" key="1">
    <source>
        <dbReference type="SAM" id="MobiDB-lite"/>
    </source>
</evidence>